<comment type="caution">
    <text evidence="1">The sequence shown here is derived from an EMBL/GenBank/DDBJ whole genome shotgun (WGS) entry which is preliminary data.</text>
</comment>
<dbReference type="EMBL" id="VSSQ01001238">
    <property type="protein sequence ID" value="MPM06527.1"/>
    <property type="molecule type" value="Genomic_DNA"/>
</dbReference>
<reference evidence="1" key="1">
    <citation type="submission" date="2019-08" db="EMBL/GenBank/DDBJ databases">
        <authorList>
            <person name="Kucharzyk K."/>
            <person name="Murdoch R.W."/>
            <person name="Higgins S."/>
            <person name="Loffler F."/>
        </authorList>
    </citation>
    <scope>NUCLEOTIDE SEQUENCE</scope>
</reference>
<proteinExistence type="predicted"/>
<name>A0A644WS73_9ZZZZ</name>
<evidence type="ECO:0000313" key="1">
    <source>
        <dbReference type="EMBL" id="MPM06527.1"/>
    </source>
</evidence>
<protein>
    <submittedName>
        <fullName evidence="1">Uncharacterized protein</fullName>
    </submittedName>
</protein>
<accession>A0A644WS73</accession>
<sequence length="142" mass="15994">MLSPRRIGMAASRVRSPWAAMAMVRPMVAELAWTTMVTAVPTRTPSRGLELKARKRSFLSRRKTMDDSMVCIPRNRRPKPTIPLPMYFCRLVLPKRTRRTPSPSIGRAKSLILKATIWAVTVVPMLAPMMTPTACFRVMSPA</sequence>
<gene>
    <name evidence="1" type="ORF">SDC9_52828</name>
</gene>
<organism evidence="1">
    <name type="scientific">bioreactor metagenome</name>
    <dbReference type="NCBI Taxonomy" id="1076179"/>
    <lineage>
        <taxon>unclassified sequences</taxon>
        <taxon>metagenomes</taxon>
        <taxon>ecological metagenomes</taxon>
    </lineage>
</organism>
<dbReference type="AlphaFoldDB" id="A0A644WS73"/>